<dbReference type="GO" id="GO:0030295">
    <property type="term" value="F:protein kinase activator activity"/>
    <property type="evidence" value="ECO:0007669"/>
    <property type="project" value="TreeGrafter"/>
</dbReference>
<evidence type="ECO:0000313" key="2">
    <source>
        <dbReference type="EMBL" id="SEI40596.1"/>
    </source>
</evidence>
<dbReference type="RefSeq" id="WP_317622216.1">
    <property type="nucleotide sequence ID" value="NZ_FNYH01000001.1"/>
</dbReference>
<dbReference type="InterPro" id="IPR002178">
    <property type="entry name" value="PTS_EIIA_type-2_dom"/>
</dbReference>
<dbReference type="STRING" id="64971.SAMN05421831_101326"/>
<dbReference type="AlphaFoldDB" id="A0A1H6QFC8"/>
<dbReference type="Gene3D" id="3.40.930.10">
    <property type="entry name" value="Mannitol-specific EII, Chain A"/>
    <property type="match status" value="1"/>
</dbReference>
<proteinExistence type="predicted"/>
<dbReference type="SUPFAM" id="SSF55804">
    <property type="entry name" value="Phoshotransferase/anion transport protein"/>
    <property type="match status" value="1"/>
</dbReference>
<name>A0A1H6QFC8_9GAMM</name>
<keyword evidence="3" id="KW-1185">Reference proteome</keyword>
<evidence type="ECO:0000259" key="1">
    <source>
        <dbReference type="PROSITE" id="PS51094"/>
    </source>
</evidence>
<sequence length="173" mass="19189">MRVNCGHQLLLVMHITDIITPDRVLVGLAGGSKKRVLEFFSKFIAQNMPSLDSGEVFANLVARERLGSTGIGHGVAIPHCRISHCQHAVGTFIKLRERVDFDSIDGDPVDLIFILLVPEHACEEHLHTLAMLAKLFSDEDMRRRLRQTDTNPALFELLSTAIPAAMLPSEDNP</sequence>
<dbReference type="InterPro" id="IPR006320">
    <property type="entry name" value="PTS_Nitro_regul"/>
</dbReference>
<dbReference type="InterPro" id="IPR016152">
    <property type="entry name" value="PTrfase/Anion_transptr"/>
</dbReference>
<dbReference type="EMBL" id="FNYH01000001">
    <property type="protein sequence ID" value="SEI40596.1"/>
    <property type="molecule type" value="Genomic_DNA"/>
</dbReference>
<accession>A0A1H6QFC8</accession>
<protein>
    <submittedName>
        <fullName evidence="2">PTS system, nitrogen regulatory IIA component</fullName>
    </submittedName>
</protein>
<dbReference type="GO" id="GO:0008982">
    <property type="term" value="F:protein-N(PI)-phosphohistidine-sugar phosphotransferase activity"/>
    <property type="evidence" value="ECO:0007669"/>
    <property type="project" value="InterPro"/>
</dbReference>
<dbReference type="Proteomes" id="UP000242999">
    <property type="component" value="Unassembled WGS sequence"/>
</dbReference>
<dbReference type="PROSITE" id="PS51094">
    <property type="entry name" value="PTS_EIIA_TYPE_2"/>
    <property type="match status" value="1"/>
</dbReference>
<reference evidence="3" key="1">
    <citation type="submission" date="2016-10" db="EMBL/GenBank/DDBJ databases">
        <authorList>
            <person name="Varghese N."/>
            <person name="Submissions S."/>
        </authorList>
    </citation>
    <scope>NUCLEOTIDE SEQUENCE [LARGE SCALE GENOMIC DNA]</scope>
    <source>
        <strain evidence="3">DSM 7165</strain>
    </source>
</reference>
<dbReference type="GO" id="GO:0009401">
    <property type="term" value="P:phosphoenolpyruvate-dependent sugar phosphotransferase system"/>
    <property type="evidence" value="ECO:0007669"/>
    <property type="project" value="InterPro"/>
</dbReference>
<organism evidence="2 3">
    <name type="scientific">Allopseudospirillum japonicum</name>
    <dbReference type="NCBI Taxonomy" id="64971"/>
    <lineage>
        <taxon>Bacteria</taxon>
        <taxon>Pseudomonadati</taxon>
        <taxon>Pseudomonadota</taxon>
        <taxon>Gammaproteobacteria</taxon>
        <taxon>Oceanospirillales</taxon>
        <taxon>Oceanospirillaceae</taxon>
        <taxon>Allopseudospirillum</taxon>
    </lineage>
</organism>
<dbReference type="Pfam" id="PF00359">
    <property type="entry name" value="PTS_EIIA_2"/>
    <property type="match status" value="1"/>
</dbReference>
<dbReference type="NCBIfam" id="TIGR01419">
    <property type="entry name" value="nitro_reg_IIA"/>
    <property type="match status" value="1"/>
</dbReference>
<dbReference type="PANTHER" id="PTHR47738:SF1">
    <property type="entry name" value="NITROGEN REGULATORY PROTEIN"/>
    <property type="match status" value="1"/>
</dbReference>
<gene>
    <name evidence="2" type="ORF">SAMN05421831_101326</name>
</gene>
<dbReference type="PANTHER" id="PTHR47738">
    <property type="entry name" value="PTS SYSTEM FRUCTOSE-LIKE EIIA COMPONENT-RELATED"/>
    <property type="match status" value="1"/>
</dbReference>
<dbReference type="CDD" id="cd00211">
    <property type="entry name" value="PTS_IIA_fru"/>
    <property type="match status" value="1"/>
</dbReference>
<feature type="domain" description="PTS EIIA type-2" evidence="1">
    <location>
        <begin position="17"/>
        <end position="161"/>
    </location>
</feature>
<evidence type="ECO:0000313" key="3">
    <source>
        <dbReference type="Proteomes" id="UP000242999"/>
    </source>
</evidence>
<dbReference type="InterPro" id="IPR051541">
    <property type="entry name" value="PTS_SugarTrans_NitroReg"/>
</dbReference>